<comment type="caution">
    <text evidence="14">The sequence shown here is derived from an EMBL/GenBank/DDBJ whole genome shotgun (WGS) entry which is preliminary data.</text>
</comment>
<dbReference type="InterPro" id="IPR021319">
    <property type="entry name" value="DUF2921"/>
</dbReference>
<feature type="chain" id="PRO_5041913329" description="RING-type E3 ubiquitin transferase" evidence="11">
    <location>
        <begin position="28"/>
        <end position="1094"/>
    </location>
</feature>
<feature type="transmembrane region" description="Helical" evidence="10">
    <location>
        <begin position="885"/>
        <end position="906"/>
    </location>
</feature>
<feature type="domain" description="SWEET-like" evidence="12">
    <location>
        <begin position="746"/>
        <end position="1038"/>
    </location>
</feature>
<evidence type="ECO:0000256" key="11">
    <source>
        <dbReference type="SAM" id="SignalP"/>
    </source>
</evidence>
<dbReference type="PANTHER" id="PTHR33389">
    <property type="entry name" value="FAMILY PROTEIN, PUTATIVE (DUF2921)-RELATED"/>
    <property type="match status" value="1"/>
</dbReference>
<feature type="domain" description="DUF2921" evidence="13">
    <location>
        <begin position="533"/>
        <end position="733"/>
    </location>
</feature>
<keyword evidence="6 10" id="KW-0812">Transmembrane</keyword>
<evidence type="ECO:0000256" key="10">
    <source>
        <dbReference type="SAM" id="Phobius"/>
    </source>
</evidence>
<evidence type="ECO:0000313" key="14">
    <source>
        <dbReference type="EMBL" id="KAJ3701262.1"/>
    </source>
</evidence>
<keyword evidence="5" id="KW-0808">Transferase</keyword>
<dbReference type="InterPro" id="IPR057425">
    <property type="entry name" value="DUF2921_N"/>
</dbReference>
<evidence type="ECO:0000256" key="6">
    <source>
        <dbReference type="ARBA" id="ARBA00022692"/>
    </source>
</evidence>
<sequence length="1094" mass="122755">MVSISLVLYSWHLSAAVFLLSLTFCFSLPAIPTDPTMDPTMPRPDQMSGSIMTEEHIMPHEYTRFAKVQSACDSVLSSGIPLKFDNNRINGLKPQLSFVKGDWLQDSGHAPIMPFDLSDTKSNTSALPDPLPLTTFLLTHIDLTRNFKNALNVTGALGIGISRNGTAPEMGRYLSPEFKFWPGSSDLTITFEGVYTESDTEMVLCLVGEAMLPIRDSDPTYPWQKWLKQADTKIAQSLLHQDDNIVLTLRYPKSFTLISRAIQGEMRSLNPSSAAWYFDPVKLTSQLGAYSNYQFGSEDRISTACDPYPYQDNIIESQLEVYKGSSFCAFLDRFVAEQMLFVVPNWNCNSSDAYCRKLGPFMTDRTADATDGSFSGVSIMMQDVRCEPRDPAVTGGRYSSARVSAIFRAVSPGVSQYTAAHRTGISSDTLSAEGVWNTSTGQLCMVGCLGFSATCESRICLYVPTSFLINRRSVILGQITSLSKNRESSHYPLSFERPAHPSELWTKFMASPVTSYQYTKIKQAGALLERNEPFGFGDAIAKSLLSYPRIGDGRDELASLSNLADDLSLHVPAVPDPRPHKRIKRPYVSLEILTLGSLLGRYWAATAQNNSPPINYKPNDVGPVRESATGRQLFMNVSAELALTGDPYRNISTLYVEGLYNPVDGRMYLVGCRDVRAAWKLLPETVDLESGMDCLIEVKIEYPPTTARWLINPIAKISIFSRRNEDDPLYFNTTNLQTLPILYREQREDILSRRSVEGILRILTLSLAIASIGSQLYYIKSKSTVIPYISVAMLAVQAIGYSIPLITGAEALFEKITSERDSDEPPSFNIDKGHWYWAMDYLVKILVMFAFLLTLRLGQKVWKSRIRMLTRSPLEQWRVPNDRKVFLMCLGVHSVGFLVALLVHLINVARRPGHQEAYVDSQGKSHKLHDLGIQLEEYIGLVQDFFLLPQIIGNYLWKIQCKPLRKAYYIGITFVRLFPHLYDCVRAPVINPYFGEEYEFVNTSSDFFSKFGDVMIPLVSVLFMVAVYVQQRWNYEKISSTVKSGQKKLVSMGSRVYERLPSMSSFEAELVASAVKDADSSGDLRKDASQKEEI</sequence>
<evidence type="ECO:0000256" key="7">
    <source>
        <dbReference type="ARBA" id="ARBA00022786"/>
    </source>
</evidence>
<protein>
    <recommendedName>
        <fullName evidence="4">RING-type E3 ubiquitin transferase</fullName>
        <ecNumber evidence="4">2.3.2.27</ecNumber>
    </recommendedName>
</protein>
<reference evidence="14 15" key="1">
    <citation type="journal article" date="2022" name="Cell">
        <title>Repeat-based holocentromeres influence genome architecture and karyotype evolution.</title>
        <authorList>
            <person name="Hofstatter P.G."/>
            <person name="Thangavel G."/>
            <person name="Lux T."/>
            <person name="Neumann P."/>
            <person name="Vondrak T."/>
            <person name="Novak P."/>
            <person name="Zhang M."/>
            <person name="Costa L."/>
            <person name="Castellani M."/>
            <person name="Scott A."/>
            <person name="Toegelov H."/>
            <person name="Fuchs J."/>
            <person name="Mata-Sucre Y."/>
            <person name="Dias Y."/>
            <person name="Vanzela A.L.L."/>
            <person name="Huettel B."/>
            <person name="Almeida C.C.S."/>
            <person name="Simkova H."/>
            <person name="Souza G."/>
            <person name="Pedrosa-Harand A."/>
            <person name="Macas J."/>
            <person name="Mayer K.F.X."/>
            <person name="Houben A."/>
            <person name="Marques A."/>
        </authorList>
    </citation>
    <scope>NUCLEOTIDE SEQUENCE [LARGE SCALE GENOMIC DNA]</scope>
    <source>
        <strain evidence="14">RhyTen1mFocal</strain>
    </source>
</reference>
<evidence type="ECO:0000259" key="12">
    <source>
        <dbReference type="Pfam" id="PF11145"/>
    </source>
</evidence>
<dbReference type="PANTHER" id="PTHR33389:SF4">
    <property type="entry name" value="PII, URIDYLYLTRANSFERASE (DUF2921)"/>
    <property type="match status" value="1"/>
</dbReference>
<keyword evidence="11" id="KW-0732">Signal</keyword>
<dbReference type="Pfam" id="PF11145">
    <property type="entry name" value="DUF2921"/>
    <property type="match status" value="1"/>
</dbReference>
<evidence type="ECO:0000313" key="15">
    <source>
        <dbReference type="Proteomes" id="UP001210211"/>
    </source>
</evidence>
<evidence type="ECO:0000256" key="8">
    <source>
        <dbReference type="ARBA" id="ARBA00022989"/>
    </source>
</evidence>
<dbReference type="Pfam" id="PF25333">
    <property type="entry name" value="DUF2921_N"/>
    <property type="match status" value="3"/>
</dbReference>
<evidence type="ECO:0000256" key="3">
    <source>
        <dbReference type="ARBA" id="ARBA00004906"/>
    </source>
</evidence>
<feature type="domain" description="DUF2921" evidence="13">
    <location>
        <begin position="68"/>
        <end position="281"/>
    </location>
</feature>
<organism evidence="14 15">
    <name type="scientific">Rhynchospora tenuis</name>
    <dbReference type="NCBI Taxonomy" id="198213"/>
    <lineage>
        <taxon>Eukaryota</taxon>
        <taxon>Viridiplantae</taxon>
        <taxon>Streptophyta</taxon>
        <taxon>Embryophyta</taxon>
        <taxon>Tracheophyta</taxon>
        <taxon>Spermatophyta</taxon>
        <taxon>Magnoliopsida</taxon>
        <taxon>Liliopsida</taxon>
        <taxon>Poales</taxon>
        <taxon>Cyperaceae</taxon>
        <taxon>Cyperoideae</taxon>
        <taxon>Rhynchosporeae</taxon>
        <taxon>Rhynchospora</taxon>
    </lineage>
</organism>
<dbReference type="Proteomes" id="UP001210211">
    <property type="component" value="Unassembled WGS sequence"/>
</dbReference>
<name>A0AAD6EU32_9POAL</name>
<keyword evidence="8 10" id="KW-1133">Transmembrane helix</keyword>
<feature type="transmembrane region" description="Helical" evidence="10">
    <location>
        <begin position="785"/>
        <end position="803"/>
    </location>
</feature>
<feature type="transmembrane region" description="Helical" evidence="10">
    <location>
        <begin position="758"/>
        <end position="778"/>
    </location>
</feature>
<keyword evidence="7" id="KW-0833">Ubl conjugation pathway</keyword>
<proteinExistence type="predicted"/>
<gene>
    <name evidence="14" type="ORF">LUZ61_004967</name>
</gene>
<evidence type="ECO:0000259" key="13">
    <source>
        <dbReference type="Pfam" id="PF25333"/>
    </source>
</evidence>
<comment type="subcellular location">
    <subcellularLocation>
        <location evidence="2">Endomembrane system</location>
        <topology evidence="2">Multi-pass membrane protein</topology>
    </subcellularLocation>
</comment>
<feature type="transmembrane region" description="Helical" evidence="10">
    <location>
        <begin position="835"/>
        <end position="858"/>
    </location>
</feature>
<keyword evidence="9 10" id="KW-0472">Membrane</keyword>
<comment type="catalytic activity">
    <reaction evidence="1">
        <text>S-ubiquitinyl-[E2 ubiquitin-conjugating enzyme]-L-cysteine + [acceptor protein]-L-lysine = [E2 ubiquitin-conjugating enzyme]-L-cysteine + N(6)-ubiquitinyl-[acceptor protein]-L-lysine.</text>
        <dbReference type="EC" id="2.3.2.27"/>
    </reaction>
</comment>
<keyword evidence="15" id="KW-1185">Reference proteome</keyword>
<dbReference type="GO" id="GO:0061630">
    <property type="term" value="F:ubiquitin protein ligase activity"/>
    <property type="evidence" value="ECO:0007669"/>
    <property type="project" value="UniProtKB-EC"/>
</dbReference>
<evidence type="ECO:0000256" key="4">
    <source>
        <dbReference type="ARBA" id="ARBA00012483"/>
    </source>
</evidence>
<comment type="pathway">
    <text evidence="3">Protein modification; protein ubiquitination.</text>
</comment>
<accession>A0AAD6EU32</accession>
<feature type="transmembrane region" description="Helical" evidence="10">
    <location>
        <begin position="1007"/>
        <end position="1029"/>
    </location>
</feature>
<dbReference type="GO" id="GO:0012505">
    <property type="term" value="C:endomembrane system"/>
    <property type="evidence" value="ECO:0007669"/>
    <property type="project" value="UniProtKB-SubCell"/>
</dbReference>
<dbReference type="AlphaFoldDB" id="A0AAD6EU32"/>
<evidence type="ECO:0000256" key="1">
    <source>
        <dbReference type="ARBA" id="ARBA00000900"/>
    </source>
</evidence>
<evidence type="ECO:0000256" key="9">
    <source>
        <dbReference type="ARBA" id="ARBA00023136"/>
    </source>
</evidence>
<dbReference type="EMBL" id="JAMRDG010000001">
    <property type="protein sequence ID" value="KAJ3701262.1"/>
    <property type="molecule type" value="Genomic_DNA"/>
</dbReference>
<feature type="domain" description="DUF2921" evidence="13">
    <location>
        <begin position="302"/>
        <end position="491"/>
    </location>
</feature>
<evidence type="ECO:0000256" key="5">
    <source>
        <dbReference type="ARBA" id="ARBA00022679"/>
    </source>
</evidence>
<feature type="signal peptide" evidence="11">
    <location>
        <begin position="1"/>
        <end position="27"/>
    </location>
</feature>
<evidence type="ECO:0000256" key="2">
    <source>
        <dbReference type="ARBA" id="ARBA00004127"/>
    </source>
</evidence>
<dbReference type="EC" id="2.3.2.27" evidence="4"/>